<dbReference type="EMBL" id="BAAAWD010000006">
    <property type="protein sequence ID" value="GAA3002440.1"/>
    <property type="molecule type" value="Genomic_DNA"/>
</dbReference>
<keyword evidence="2" id="KW-0812">Transmembrane</keyword>
<name>A0ABN3XW76_9ACTN</name>
<feature type="transmembrane region" description="Helical" evidence="2">
    <location>
        <begin position="53"/>
        <end position="71"/>
    </location>
</feature>
<feature type="transmembrane region" description="Helical" evidence="2">
    <location>
        <begin position="83"/>
        <end position="105"/>
    </location>
</feature>
<feature type="transmembrane region" description="Helical" evidence="2">
    <location>
        <begin position="293"/>
        <end position="315"/>
    </location>
</feature>
<accession>A0ABN3XW76</accession>
<evidence type="ECO:0000256" key="1">
    <source>
        <dbReference type="SAM" id="MobiDB-lite"/>
    </source>
</evidence>
<feature type="region of interest" description="Disordered" evidence="1">
    <location>
        <begin position="1"/>
        <end position="25"/>
    </location>
</feature>
<keyword evidence="4" id="KW-1185">Reference proteome</keyword>
<feature type="transmembrane region" description="Helical" evidence="2">
    <location>
        <begin position="321"/>
        <end position="342"/>
    </location>
</feature>
<feature type="transmembrane region" description="Helical" evidence="2">
    <location>
        <begin position="165"/>
        <end position="190"/>
    </location>
</feature>
<comment type="caution">
    <text evidence="3">The sequence shown here is derived from an EMBL/GenBank/DDBJ whole genome shotgun (WGS) entry which is preliminary data.</text>
</comment>
<feature type="transmembrane region" description="Helical" evidence="2">
    <location>
        <begin position="259"/>
        <end position="281"/>
    </location>
</feature>
<keyword evidence="2" id="KW-1133">Transmembrane helix</keyword>
<keyword evidence="2" id="KW-0472">Membrane</keyword>
<gene>
    <name evidence="3" type="ORF">GCM10017559_24640</name>
</gene>
<proteinExistence type="predicted"/>
<protein>
    <recommendedName>
        <fullName evidence="5">DUF998 domain-containing protein</fullName>
    </recommendedName>
</protein>
<dbReference type="Proteomes" id="UP001499930">
    <property type="component" value="Unassembled WGS sequence"/>
</dbReference>
<feature type="transmembrane region" description="Helical" evidence="2">
    <location>
        <begin position="234"/>
        <end position="253"/>
    </location>
</feature>
<reference evidence="3 4" key="1">
    <citation type="journal article" date="2019" name="Int. J. Syst. Evol. Microbiol.">
        <title>The Global Catalogue of Microorganisms (GCM) 10K type strain sequencing project: providing services to taxonomists for standard genome sequencing and annotation.</title>
        <authorList>
            <consortium name="The Broad Institute Genomics Platform"/>
            <consortium name="The Broad Institute Genome Sequencing Center for Infectious Disease"/>
            <person name="Wu L."/>
            <person name="Ma J."/>
        </authorList>
    </citation>
    <scope>NUCLEOTIDE SEQUENCE [LARGE SCALE GENOMIC DNA]</scope>
    <source>
        <strain evidence="3 4">JCM 3106</strain>
    </source>
</reference>
<evidence type="ECO:0000313" key="4">
    <source>
        <dbReference type="Proteomes" id="UP001499930"/>
    </source>
</evidence>
<feature type="transmembrane region" description="Helical" evidence="2">
    <location>
        <begin position="129"/>
        <end position="153"/>
    </location>
</feature>
<sequence>MSKNTSPSDPVPRTRPPDDGPEPGRRRWAPVVSLLLLAPFVAELLLGDIALTSVGFVVVLVPLYGCGALLIRELARRTGRGWPTIALLAGAFGVLEEGFATMSLFNPDFAGYRLLDEAPLPFLGMGAEWTVYVLSLHVVWSICTPIALAETLFPDRARVPWLRTRGLVVTATVFLLTVALYGAGTLYSTWTGTGVPVFRPSASQMIATAVAAVLLVLAAFAVRPGVETSRLPGSVPSPVLVLAGSLVLASVVRQSADQLPGWVSVVVCLSAEVAAVAALWWYGRRRGWGPAHVLAAASGAVAAYAWSGFLLTPIVGTTDPVVARAGNVLFTLVAVAILALAARRLRDTTTARP</sequence>
<evidence type="ECO:0000313" key="3">
    <source>
        <dbReference type="EMBL" id="GAA3002440.1"/>
    </source>
</evidence>
<evidence type="ECO:0008006" key="5">
    <source>
        <dbReference type="Google" id="ProtNLM"/>
    </source>
</evidence>
<organism evidence="3 4">
    <name type="scientific">Streptosporangium longisporum</name>
    <dbReference type="NCBI Taxonomy" id="46187"/>
    <lineage>
        <taxon>Bacteria</taxon>
        <taxon>Bacillati</taxon>
        <taxon>Actinomycetota</taxon>
        <taxon>Actinomycetes</taxon>
        <taxon>Streptosporangiales</taxon>
        <taxon>Streptosporangiaceae</taxon>
        <taxon>Streptosporangium</taxon>
    </lineage>
</organism>
<feature type="compositionally biased region" description="Basic and acidic residues" evidence="1">
    <location>
        <begin position="15"/>
        <end position="25"/>
    </location>
</feature>
<dbReference type="RefSeq" id="WP_344892834.1">
    <property type="nucleotide sequence ID" value="NZ_BAAAWD010000006.1"/>
</dbReference>
<feature type="transmembrane region" description="Helical" evidence="2">
    <location>
        <begin position="202"/>
        <end position="222"/>
    </location>
</feature>
<evidence type="ECO:0000256" key="2">
    <source>
        <dbReference type="SAM" id="Phobius"/>
    </source>
</evidence>